<evidence type="ECO:0000313" key="2">
    <source>
        <dbReference type="Proteomes" id="UP001374584"/>
    </source>
</evidence>
<gene>
    <name evidence="1" type="ORF">VNO80_25645</name>
</gene>
<organism evidence="1 2">
    <name type="scientific">Phaseolus coccineus</name>
    <name type="common">Scarlet runner bean</name>
    <name type="synonym">Phaseolus multiflorus</name>
    <dbReference type="NCBI Taxonomy" id="3886"/>
    <lineage>
        <taxon>Eukaryota</taxon>
        <taxon>Viridiplantae</taxon>
        <taxon>Streptophyta</taxon>
        <taxon>Embryophyta</taxon>
        <taxon>Tracheophyta</taxon>
        <taxon>Spermatophyta</taxon>
        <taxon>Magnoliopsida</taxon>
        <taxon>eudicotyledons</taxon>
        <taxon>Gunneridae</taxon>
        <taxon>Pentapetalae</taxon>
        <taxon>rosids</taxon>
        <taxon>fabids</taxon>
        <taxon>Fabales</taxon>
        <taxon>Fabaceae</taxon>
        <taxon>Papilionoideae</taxon>
        <taxon>50 kb inversion clade</taxon>
        <taxon>NPAAA clade</taxon>
        <taxon>indigoferoid/millettioid clade</taxon>
        <taxon>Phaseoleae</taxon>
        <taxon>Phaseolus</taxon>
    </lineage>
</organism>
<name>A0AAN9LV60_PHACN</name>
<sequence>MPTFSSEFVDQIWTSDSENQTLSLLNITRPDFLFASDWHDLGSGDGKNQAITTDTTMTLLGDHFASDPEYGGGRLRSWGELGIGAMIVKRENGVFGRI</sequence>
<protein>
    <submittedName>
        <fullName evidence="1">Uncharacterized protein</fullName>
    </submittedName>
</protein>
<evidence type="ECO:0000313" key="1">
    <source>
        <dbReference type="EMBL" id="KAK7342689.1"/>
    </source>
</evidence>
<dbReference type="Proteomes" id="UP001374584">
    <property type="component" value="Unassembled WGS sequence"/>
</dbReference>
<comment type="caution">
    <text evidence="1">The sequence shown here is derived from an EMBL/GenBank/DDBJ whole genome shotgun (WGS) entry which is preliminary data.</text>
</comment>
<keyword evidence="2" id="KW-1185">Reference proteome</keyword>
<reference evidence="1 2" key="1">
    <citation type="submission" date="2024-01" db="EMBL/GenBank/DDBJ databases">
        <title>The genomes of 5 underutilized Papilionoideae crops provide insights into root nodulation and disease resistanc.</title>
        <authorList>
            <person name="Jiang F."/>
        </authorList>
    </citation>
    <scope>NUCLEOTIDE SEQUENCE [LARGE SCALE GENOMIC DNA]</scope>
    <source>
        <strain evidence="1">JINMINGXINNONG_FW02</strain>
        <tissue evidence="1">Leaves</tissue>
    </source>
</reference>
<dbReference type="AlphaFoldDB" id="A0AAN9LV60"/>
<proteinExistence type="predicted"/>
<dbReference type="EMBL" id="JAYMYR010000009">
    <property type="protein sequence ID" value="KAK7342689.1"/>
    <property type="molecule type" value="Genomic_DNA"/>
</dbReference>
<accession>A0AAN9LV60</accession>